<dbReference type="EMBL" id="CABVGP010000003">
    <property type="protein sequence ID" value="VVJ22658.1"/>
    <property type="molecule type" value="Genomic_DNA"/>
</dbReference>
<dbReference type="GO" id="GO:0016747">
    <property type="term" value="F:acyltransferase activity, transferring groups other than amino-acyl groups"/>
    <property type="evidence" value="ECO:0007669"/>
    <property type="project" value="InterPro"/>
</dbReference>
<keyword evidence="3" id="KW-1185">Reference proteome</keyword>
<dbReference type="AlphaFoldDB" id="A0A6I8LWV1"/>
<dbReference type="InterPro" id="IPR000182">
    <property type="entry name" value="GNAT_dom"/>
</dbReference>
<dbReference type="PANTHER" id="PTHR42791:SF1">
    <property type="entry name" value="N-ACETYLTRANSFERASE DOMAIN-CONTAINING PROTEIN"/>
    <property type="match status" value="1"/>
</dbReference>
<protein>
    <recommendedName>
        <fullName evidence="1">N-acetyltransferase domain-containing protein</fullName>
    </recommendedName>
</protein>
<dbReference type="Pfam" id="PF13673">
    <property type="entry name" value="Acetyltransf_10"/>
    <property type="match status" value="1"/>
</dbReference>
<evidence type="ECO:0000259" key="1">
    <source>
        <dbReference type="PROSITE" id="PS51186"/>
    </source>
</evidence>
<name>A0A6I8LWV1_9PSEU</name>
<dbReference type="PANTHER" id="PTHR42791">
    <property type="entry name" value="GNAT FAMILY ACETYLTRANSFERASE"/>
    <property type="match status" value="1"/>
</dbReference>
<dbReference type="Proteomes" id="UP000399805">
    <property type="component" value="Unassembled WGS sequence"/>
</dbReference>
<proteinExistence type="predicted"/>
<dbReference type="Gene3D" id="3.40.630.30">
    <property type="match status" value="1"/>
</dbReference>
<dbReference type="SUPFAM" id="SSF55729">
    <property type="entry name" value="Acyl-CoA N-acyltransferases (Nat)"/>
    <property type="match status" value="1"/>
</dbReference>
<accession>A0A6I8LWV1</accession>
<evidence type="ECO:0000313" key="2">
    <source>
        <dbReference type="EMBL" id="VVJ22658.1"/>
    </source>
</evidence>
<dbReference type="PROSITE" id="PS51186">
    <property type="entry name" value="GNAT"/>
    <property type="match status" value="1"/>
</dbReference>
<dbReference type="RefSeq" id="WP_196425744.1">
    <property type="nucleotide sequence ID" value="NZ_CABVGP010000003.1"/>
</dbReference>
<gene>
    <name evidence="2" type="ORF">AA23TX_07575</name>
</gene>
<evidence type="ECO:0000313" key="3">
    <source>
        <dbReference type="Proteomes" id="UP000399805"/>
    </source>
</evidence>
<organism evidence="2 3">
    <name type="scientific">Amycolatopsis camponoti</name>
    <dbReference type="NCBI Taxonomy" id="2606593"/>
    <lineage>
        <taxon>Bacteria</taxon>
        <taxon>Bacillati</taxon>
        <taxon>Actinomycetota</taxon>
        <taxon>Actinomycetes</taxon>
        <taxon>Pseudonocardiales</taxon>
        <taxon>Pseudonocardiaceae</taxon>
        <taxon>Amycolatopsis</taxon>
    </lineage>
</organism>
<dbReference type="InterPro" id="IPR016181">
    <property type="entry name" value="Acyl_CoA_acyltransferase"/>
</dbReference>
<sequence length="220" mass="24094">MTPSDEIVDLHVSDAAEIAELIARVFAAEVEITWWLVPDDIATRTRLLREQFTMVIRAAFDSGGRVQGIRRGGRLDAAAVWSIHSGGPVTESPGYDAALRAITGVHYGRFRALDCTFRETTSEAPHHHLELLAADPRGEGMGTRLVKNYLDWADRQRGFPEIHLHASSGNAARLYARLGFHTGDPAEVPGSGQLFVYPMRRHPPAAVPPSGEAEVSVLRP</sequence>
<feature type="domain" description="N-acetyltransferase" evidence="1">
    <location>
        <begin position="5"/>
        <end position="204"/>
    </location>
</feature>
<reference evidence="2 3" key="1">
    <citation type="submission" date="2019-09" db="EMBL/GenBank/DDBJ databases">
        <authorList>
            <person name="Leyn A S."/>
        </authorList>
    </citation>
    <scope>NUCLEOTIDE SEQUENCE [LARGE SCALE GENOMIC DNA]</scope>
    <source>
        <strain evidence="2">AA231_1</strain>
    </source>
</reference>
<dbReference type="InterPro" id="IPR052523">
    <property type="entry name" value="Trichothecene_AcTrans"/>
</dbReference>